<comment type="caution">
    <text evidence="6">The sequence shown here is derived from an EMBL/GenBank/DDBJ whole genome shotgun (WGS) entry which is preliminary data.</text>
</comment>
<dbReference type="PROSITE" id="PS51257">
    <property type="entry name" value="PROKAR_LIPOPROTEIN"/>
    <property type="match status" value="1"/>
</dbReference>
<keyword evidence="4" id="KW-0732">Signal</keyword>
<proteinExistence type="predicted"/>
<evidence type="ECO:0000313" key="6">
    <source>
        <dbReference type="EMBL" id="MBB6578083.1"/>
    </source>
</evidence>
<dbReference type="Proteomes" id="UP000562492">
    <property type="component" value="Unassembled WGS sequence"/>
</dbReference>
<gene>
    <name evidence="6" type="ORF">HNP33_002158</name>
</gene>
<feature type="chain" id="PRO_5046461570" evidence="4">
    <location>
        <begin position="31"/>
        <end position="177"/>
    </location>
</feature>
<evidence type="ECO:0000256" key="4">
    <source>
        <dbReference type="SAM" id="SignalP"/>
    </source>
</evidence>
<feature type="region of interest" description="Disordered" evidence="3">
    <location>
        <begin position="41"/>
        <end position="65"/>
    </location>
</feature>
<feature type="signal peptide" evidence="4">
    <location>
        <begin position="1"/>
        <end position="30"/>
    </location>
</feature>
<accession>A0ABR6RG58</accession>
<evidence type="ECO:0000256" key="1">
    <source>
        <dbReference type="ARBA" id="ARBA00004370"/>
    </source>
</evidence>
<dbReference type="Pfam" id="PF05433">
    <property type="entry name" value="Rick_17kDa_Anti"/>
    <property type="match status" value="1"/>
</dbReference>
<evidence type="ECO:0000259" key="5">
    <source>
        <dbReference type="Pfam" id="PF05433"/>
    </source>
</evidence>
<evidence type="ECO:0000256" key="2">
    <source>
        <dbReference type="ARBA" id="ARBA00023136"/>
    </source>
</evidence>
<sequence length="177" mass="18327">MAQRNIGWRTALARKAGKLAAVVASASVLAACVQAPPRYDSRYPQGGYPQQGNYPQQQPQQGGYGVEYGSVSHIEELRGQSSSTSGVGVILGAVIGGVLGNQIGGGFGRAAATAAGAGAGALAGNAIEQNGNRNQTRGYRIVINLQNGGQRVFDVPHPGDLRPGDRVQINQGQISRY</sequence>
<dbReference type="RefSeq" id="WP_184708210.1">
    <property type="nucleotide sequence ID" value="NZ_JACHKZ010000011.1"/>
</dbReference>
<protein>
    <submittedName>
        <fullName evidence="6">Outer membrane lipoprotein SlyB</fullName>
    </submittedName>
</protein>
<keyword evidence="7" id="KW-1185">Reference proteome</keyword>
<dbReference type="PANTHER" id="PTHR35603">
    <property type="match status" value="1"/>
</dbReference>
<dbReference type="InterPro" id="IPR008816">
    <property type="entry name" value="Gly_zipper_2TM_dom"/>
</dbReference>
<comment type="subcellular location">
    <subcellularLocation>
        <location evidence="1">Membrane</location>
    </subcellularLocation>
</comment>
<keyword evidence="6" id="KW-0449">Lipoprotein</keyword>
<keyword evidence="2" id="KW-0472">Membrane</keyword>
<organism evidence="6 7">
    <name type="scientific">Comamonas odontotermitis</name>
    <dbReference type="NCBI Taxonomy" id="379895"/>
    <lineage>
        <taxon>Bacteria</taxon>
        <taxon>Pseudomonadati</taxon>
        <taxon>Pseudomonadota</taxon>
        <taxon>Betaproteobacteria</taxon>
        <taxon>Burkholderiales</taxon>
        <taxon>Comamonadaceae</taxon>
        <taxon>Comamonas</taxon>
    </lineage>
</organism>
<evidence type="ECO:0000256" key="3">
    <source>
        <dbReference type="SAM" id="MobiDB-lite"/>
    </source>
</evidence>
<dbReference type="InterPro" id="IPR051407">
    <property type="entry name" value="Bact_OM_lipoprot/Surf_antigen"/>
</dbReference>
<reference evidence="6 7" key="1">
    <citation type="submission" date="2020-08" db="EMBL/GenBank/DDBJ databases">
        <title>Functional genomics of gut bacteria from endangered species of beetles.</title>
        <authorList>
            <person name="Carlos-Shanley C."/>
        </authorList>
    </citation>
    <scope>NUCLEOTIDE SEQUENCE [LARGE SCALE GENOMIC DNA]</scope>
    <source>
        <strain evidence="6 7">S00124</strain>
    </source>
</reference>
<name>A0ABR6RG58_9BURK</name>
<feature type="domain" description="Glycine zipper 2TM" evidence="5">
    <location>
        <begin position="88"/>
        <end position="128"/>
    </location>
</feature>
<evidence type="ECO:0000313" key="7">
    <source>
        <dbReference type="Proteomes" id="UP000562492"/>
    </source>
</evidence>
<dbReference type="EMBL" id="JACHKZ010000011">
    <property type="protein sequence ID" value="MBB6578083.1"/>
    <property type="molecule type" value="Genomic_DNA"/>
</dbReference>
<dbReference type="PANTHER" id="PTHR35603:SF2">
    <property type="entry name" value="OUTER MEMBRANE LIPOPROTEIN"/>
    <property type="match status" value="1"/>
</dbReference>
<feature type="compositionally biased region" description="Low complexity" evidence="3">
    <location>
        <begin position="43"/>
        <end position="61"/>
    </location>
</feature>